<organism evidence="6 7">
    <name type="scientific">Haemaphysalis longicornis</name>
    <name type="common">Bush tick</name>
    <dbReference type="NCBI Taxonomy" id="44386"/>
    <lineage>
        <taxon>Eukaryota</taxon>
        <taxon>Metazoa</taxon>
        <taxon>Ecdysozoa</taxon>
        <taxon>Arthropoda</taxon>
        <taxon>Chelicerata</taxon>
        <taxon>Arachnida</taxon>
        <taxon>Acari</taxon>
        <taxon>Parasitiformes</taxon>
        <taxon>Ixodida</taxon>
        <taxon>Ixodoidea</taxon>
        <taxon>Ixodidae</taxon>
        <taxon>Haemaphysalinae</taxon>
        <taxon>Haemaphysalis</taxon>
    </lineage>
</organism>
<dbReference type="SUPFAM" id="SSF53098">
    <property type="entry name" value="Ribonuclease H-like"/>
    <property type="match status" value="1"/>
</dbReference>
<dbReference type="GO" id="GO:0003676">
    <property type="term" value="F:nucleic acid binding"/>
    <property type="evidence" value="ECO:0007669"/>
    <property type="project" value="InterPro"/>
</dbReference>
<dbReference type="GO" id="GO:0005634">
    <property type="term" value="C:nucleus"/>
    <property type="evidence" value="ECO:0007669"/>
    <property type="project" value="UniProtKB-SubCell"/>
</dbReference>
<dbReference type="Proteomes" id="UP000821853">
    <property type="component" value="Unassembled WGS sequence"/>
</dbReference>
<dbReference type="GO" id="GO:0004527">
    <property type="term" value="F:exonuclease activity"/>
    <property type="evidence" value="ECO:0007669"/>
    <property type="project" value="InterPro"/>
</dbReference>
<reference evidence="6 7" key="1">
    <citation type="journal article" date="2020" name="Cell">
        <title>Large-Scale Comparative Analyses of Tick Genomes Elucidate Their Genetic Diversity and Vector Capacities.</title>
        <authorList>
            <consortium name="Tick Genome and Microbiome Consortium (TIGMIC)"/>
            <person name="Jia N."/>
            <person name="Wang J."/>
            <person name="Shi W."/>
            <person name="Du L."/>
            <person name="Sun Y."/>
            <person name="Zhan W."/>
            <person name="Jiang J.F."/>
            <person name="Wang Q."/>
            <person name="Zhang B."/>
            <person name="Ji P."/>
            <person name="Bell-Sakyi L."/>
            <person name="Cui X.M."/>
            <person name="Yuan T.T."/>
            <person name="Jiang B.G."/>
            <person name="Yang W.F."/>
            <person name="Lam T.T."/>
            <person name="Chang Q.C."/>
            <person name="Ding S.J."/>
            <person name="Wang X.J."/>
            <person name="Zhu J.G."/>
            <person name="Ruan X.D."/>
            <person name="Zhao L."/>
            <person name="Wei J.T."/>
            <person name="Ye R.Z."/>
            <person name="Que T.C."/>
            <person name="Du C.H."/>
            <person name="Zhou Y.H."/>
            <person name="Cheng J.X."/>
            <person name="Dai P.F."/>
            <person name="Guo W.B."/>
            <person name="Han X.H."/>
            <person name="Huang E.J."/>
            <person name="Li L.F."/>
            <person name="Wei W."/>
            <person name="Gao Y.C."/>
            <person name="Liu J.Z."/>
            <person name="Shao H.Z."/>
            <person name="Wang X."/>
            <person name="Wang C.C."/>
            <person name="Yang T.C."/>
            <person name="Huo Q.B."/>
            <person name="Li W."/>
            <person name="Chen H.Y."/>
            <person name="Chen S.E."/>
            <person name="Zhou L.G."/>
            <person name="Ni X.B."/>
            <person name="Tian J.H."/>
            <person name="Sheng Y."/>
            <person name="Liu T."/>
            <person name="Pan Y.S."/>
            <person name="Xia L.Y."/>
            <person name="Li J."/>
            <person name="Zhao F."/>
            <person name="Cao W.C."/>
        </authorList>
    </citation>
    <scope>NUCLEOTIDE SEQUENCE [LARGE SCALE GENOMIC DNA]</scope>
    <source>
        <strain evidence="6">HaeL-2018</strain>
    </source>
</reference>
<gene>
    <name evidence="6" type="ORF">HPB48_026306</name>
</gene>
<keyword evidence="4" id="KW-0378">Hydrolase</keyword>
<dbReference type="PANTHER" id="PTHR12801:SF115">
    <property type="entry name" value="FI18136P1-RELATED"/>
    <property type="match status" value="1"/>
</dbReference>
<dbReference type="Gene3D" id="3.30.420.10">
    <property type="entry name" value="Ribonuclease H-like superfamily/Ribonuclease H"/>
    <property type="match status" value="1"/>
</dbReference>
<protein>
    <submittedName>
        <fullName evidence="6">Uncharacterized protein</fullName>
    </submittedName>
</protein>
<proteinExistence type="inferred from homology"/>
<dbReference type="InterPro" id="IPR047021">
    <property type="entry name" value="REXO1/3/4-like"/>
</dbReference>
<comment type="similarity">
    <text evidence="2">Belongs to the REXO1/REXO3 family.</text>
</comment>
<dbReference type="PANTHER" id="PTHR12801">
    <property type="entry name" value="RNA EXONUCLEASE REXO1 / RECO3 FAMILY MEMBER-RELATED"/>
    <property type="match status" value="1"/>
</dbReference>
<dbReference type="VEuPathDB" id="VectorBase:HLOH_056650"/>
<evidence type="ECO:0000256" key="2">
    <source>
        <dbReference type="ARBA" id="ARBA00006357"/>
    </source>
</evidence>
<accession>A0A9J6HBJ5</accession>
<dbReference type="InterPro" id="IPR036397">
    <property type="entry name" value="RNaseH_sf"/>
</dbReference>
<evidence type="ECO:0000313" key="7">
    <source>
        <dbReference type="Proteomes" id="UP000821853"/>
    </source>
</evidence>
<dbReference type="EMBL" id="JABSTR010002080">
    <property type="protein sequence ID" value="KAH9384313.1"/>
    <property type="molecule type" value="Genomic_DNA"/>
</dbReference>
<keyword evidence="5" id="KW-0539">Nucleus</keyword>
<comment type="caution">
    <text evidence="6">The sequence shown here is derived from an EMBL/GenBank/DDBJ whole genome shotgun (WGS) entry which is preliminary data.</text>
</comment>
<keyword evidence="3" id="KW-0540">Nuclease</keyword>
<dbReference type="OrthoDB" id="6482108at2759"/>
<evidence type="ECO:0000256" key="4">
    <source>
        <dbReference type="ARBA" id="ARBA00022801"/>
    </source>
</evidence>
<evidence type="ECO:0000256" key="1">
    <source>
        <dbReference type="ARBA" id="ARBA00004123"/>
    </source>
</evidence>
<comment type="subcellular location">
    <subcellularLocation>
        <location evidence="1">Nucleus</location>
    </subcellularLocation>
</comment>
<evidence type="ECO:0000313" key="6">
    <source>
        <dbReference type="EMBL" id="KAH9384313.1"/>
    </source>
</evidence>
<sequence length="118" mass="13143">MYFTIHGFAVARVSVVDCNGATVYHWYVRTGSPVLDYNTAFCGITAAHLRNVYTTLQGLQAALLRHFNASTVLVDHRQENDLCVLRLVHDRAVDTALLFPQHRGLPVLGCGVRWSTTT</sequence>
<dbReference type="AlphaFoldDB" id="A0A9J6HBJ5"/>
<dbReference type="InterPro" id="IPR012337">
    <property type="entry name" value="RNaseH-like_sf"/>
</dbReference>
<name>A0A9J6HBJ5_HAELO</name>
<evidence type="ECO:0000256" key="3">
    <source>
        <dbReference type="ARBA" id="ARBA00022722"/>
    </source>
</evidence>
<evidence type="ECO:0000256" key="5">
    <source>
        <dbReference type="ARBA" id="ARBA00023242"/>
    </source>
</evidence>
<keyword evidence="7" id="KW-1185">Reference proteome</keyword>